<keyword evidence="6" id="KW-0722">Serine protease inhibitor</keyword>
<feature type="compositionally biased region" description="Basic and acidic residues" evidence="8">
    <location>
        <begin position="158"/>
        <end position="167"/>
    </location>
</feature>
<dbReference type="Gene3D" id="3.40.50.410">
    <property type="entry name" value="von Willebrand factor, type A domain"/>
    <property type="match status" value="1"/>
</dbReference>
<feature type="region of interest" description="Disordered" evidence="8">
    <location>
        <begin position="155"/>
        <end position="174"/>
    </location>
</feature>
<dbReference type="InterPro" id="IPR036465">
    <property type="entry name" value="vWFA_dom_sf"/>
</dbReference>
<dbReference type="SMART" id="SM00609">
    <property type="entry name" value="VIT"/>
    <property type="match status" value="1"/>
</dbReference>
<dbReference type="InterPro" id="IPR013694">
    <property type="entry name" value="VIT"/>
</dbReference>
<dbReference type="SMART" id="SM00327">
    <property type="entry name" value="VWA"/>
    <property type="match status" value="1"/>
</dbReference>
<evidence type="ECO:0000259" key="9">
    <source>
        <dbReference type="PROSITE" id="PS50234"/>
    </source>
</evidence>
<feature type="domain" description="VIT" evidence="10">
    <location>
        <begin position="1"/>
        <end position="127"/>
    </location>
</feature>
<dbReference type="SUPFAM" id="SSF53300">
    <property type="entry name" value="vWA-like"/>
    <property type="match status" value="1"/>
</dbReference>
<evidence type="ECO:0000259" key="10">
    <source>
        <dbReference type="PROSITE" id="PS51468"/>
    </source>
</evidence>
<evidence type="ECO:0000256" key="2">
    <source>
        <dbReference type="ARBA" id="ARBA00010158"/>
    </source>
</evidence>
<protein>
    <submittedName>
        <fullName evidence="12">Inter-alpha-trypsin inhibitor heavy chain H5 isoform X2</fullName>
    </submittedName>
</protein>
<keyword evidence="4" id="KW-0646">Protease inhibitor</keyword>
<dbReference type="PANTHER" id="PTHR10338:SF62">
    <property type="entry name" value="INTER-ALPHA-TRYPSIN INHIBITOR HEAVY CHAIN H5"/>
    <property type="match status" value="1"/>
</dbReference>
<evidence type="ECO:0000256" key="3">
    <source>
        <dbReference type="ARBA" id="ARBA00022525"/>
    </source>
</evidence>
<evidence type="ECO:0000256" key="1">
    <source>
        <dbReference type="ARBA" id="ARBA00004613"/>
    </source>
</evidence>
<keyword evidence="11" id="KW-1185">Reference proteome</keyword>
<evidence type="ECO:0000256" key="5">
    <source>
        <dbReference type="ARBA" id="ARBA00022729"/>
    </source>
</evidence>
<proteinExistence type="inferred from homology"/>
<dbReference type="Pfam" id="PF08487">
    <property type="entry name" value="VIT"/>
    <property type="match status" value="1"/>
</dbReference>
<dbReference type="PANTHER" id="PTHR10338">
    <property type="entry name" value="INTER-ALPHA-TRYPSIN INHIBITOR HEAVY CHAIN FAMILY MEMBER"/>
    <property type="match status" value="1"/>
</dbReference>
<evidence type="ECO:0000256" key="6">
    <source>
        <dbReference type="ARBA" id="ARBA00022900"/>
    </source>
</evidence>
<dbReference type="Pfam" id="PF06668">
    <property type="entry name" value="ITI_HC_C"/>
    <property type="match status" value="1"/>
</dbReference>
<name>A0ABM3Z1W4_PANGU</name>
<dbReference type="GeneID" id="117676839"/>
<evidence type="ECO:0000256" key="7">
    <source>
        <dbReference type="ARBA" id="ARBA00023180"/>
    </source>
</evidence>
<organism evidence="11 12">
    <name type="scientific">Pantherophis guttatus</name>
    <name type="common">Corn snake</name>
    <name type="synonym">Elaphe guttata</name>
    <dbReference type="NCBI Taxonomy" id="94885"/>
    <lineage>
        <taxon>Eukaryota</taxon>
        <taxon>Metazoa</taxon>
        <taxon>Chordata</taxon>
        <taxon>Craniata</taxon>
        <taxon>Vertebrata</taxon>
        <taxon>Euteleostomi</taxon>
        <taxon>Lepidosauria</taxon>
        <taxon>Squamata</taxon>
        <taxon>Bifurcata</taxon>
        <taxon>Unidentata</taxon>
        <taxon>Episquamata</taxon>
        <taxon>Toxicofera</taxon>
        <taxon>Serpentes</taxon>
        <taxon>Colubroidea</taxon>
        <taxon>Colubridae</taxon>
        <taxon>Colubrinae</taxon>
        <taxon>Pantherophis</taxon>
    </lineage>
</organism>
<gene>
    <name evidence="12" type="primary">ITIH5</name>
</gene>
<evidence type="ECO:0000313" key="11">
    <source>
        <dbReference type="Proteomes" id="UP001652622"/>
    </source>
</evidence>
<comment type="subcellular location">
    <subcellularLocation>
        <location evidence="1">Secreted</location>
    </subcellularLocation>
</comment>
<accession>A0ABM3Z1W4</accession>
<evidence type="ECO:0000256" key="8">
    <source>
        <dbReference type="SAM" id="MobiDB-lite"/>
    </source>
</evidence>
<reference evidence="12" key="1">
    <citation type="submission" date="2025-08" db="UniProtKB">
        <authorList>
            <consortium name="RefSeq"/>
        </authorList>
    </citation>
    <scope>IDENTIFICATION</scope>
    <source>
        <tissue evidence="12">Blood</tissue>
    </source>
</reference>
<feature type="region of interest" description="Disordered" evidence="8">
    <location>
        <begin position="601"/>
        <end position="625"/>
    </location>
</feature>
<dbReference type="InterPro" id="IPR002035">
    <property type="entry name" value="VWF_A"/>
</dbReference>
<keyword evidence="5" id="KW-0732">Signal</keyword>
<feature type="domain" description="VWFA" evidence="9">
    <location>
        <begin position="242"/>
        <end position="426"/>
    </location>
</feature>
<dbReference type="InterPro" id="IPR010600">
    <property type="entry name" value="ITI_HC_C"/>
</dbReference>
<evidence type="ECO:0000256" key="4">
    <source>
        <dbReference type="ARBA" id="ARBA00022690"/>
    </source>
</evidence>
<dbReference type="Pfam" id="PF00092">
    <property type="entry name" value="VWA"/>
    <property type="match status" value="1"/>
</dbReference>
<dbReference type="InterPro" id="IPR050934">
    <property type="entry name" value="ITIH"/>
</dbReference>
<dbReference type="RefSeq" id="XP_060542365.1">
    <property type="nucleotide sequence ID" value="XM_060686382.1"/>
</dbReference>
<keyword evidence="7" id="KW-0325">Glycoprotein</keyword>
<dbReference type="Proteomes" id="UP001652622">
    <property type="component" value="Unplaced"/>
</dbReference>
<dbReference type="PROSITE" id="PS50234">
    <property type="entry name" value="VWFA"/>
    <property type="match status" value="1"/>
</dbReference>
<evidence type="ECO:0000313" key="12">
    <source>
        <dbReference type="RefSeq" id="XP_060542365.1"/>
    </source>
</evidence>
<sequence>MSEFSVKATIISRYAFTTVSCTLVNGGSEAREGVFEMQIPITAFVSNFTMIIGGKIYYGEVIGKDWLRADQEIYSRPRDDRESQMETFKASGLIPRKVEATFILHYEELLRRRLGKYHYTVSIRPQQLVGKLRVEVNILENSGINSLEVLPLQNNKGKGAESTKDHPTPPPSTVVGQTKTLAKVTFNPNLAQQDKIARNGVLGDFIIRYDVNRELSVGEVQVLNGYFVHYFAPKDLPPLPKNIVFVLDRSASMVGTKMKQTREALFTILHDLRPGDYFNIIGFSNEIKVWKEEQLVPVTPENIRDAIFHIHLVPPNEGTNINEALQTSAKILNDYITQNEAESRSASLLVFVTDGRPTMGEVQTSKIVNNLKEAIGNKFCVFTIGIGNDVDEHLLERLALENCGMMRLIRENEDAATHFKGFYDEIGTPLLSDIRVDYPVDSVEKVTQNFFPNYFNGSEIVIAGKLYNKTAHSLHVEVTASNSDKHVLLKTDVAVDLSGQNLLEASFVGPPNSSTDQNYVERAWSYLTIKELLASWLKSDNSKEKASLRERAKNLALAYNFVMPFTALKMKTLPFQVEPPMEVYTGPSTEGVGEIVQGLQGHQVPSGSTPEKSEEPKINVTKTSADGDPHFVVDLPRNKLTICFNIDGEPGDILRLVSDHKHSGVTVNGQLIGAPAPRKGHKKQRTYFKSITILSNKPERSYLEISPTKVILDDEKRLVFPCDRNAMVVGKNLHVSIVAHANVTVVLQESISFVILIHHYKNPARYQKNHLGFYISNGQGLSTASHGLIGQFLHQDVQLLTEPFSEKCSLDDCQEIKSGNSNSEHALKLKGRLVPVVWKQRKIYNGKQEVDCWFAKHNAEKLIDGDYKDYLASHPFDTGTSTLVKNRL</sequence>
<keyword evidence="3" id="KW-0964">Secreted</keyword>
<comment type="similarity">
    <text evidence="2">Belongs to the ITIH family.</text>
</comment>
<dbReference type="PROSITE" id="PS51468">
    <property type="entry name" value="VIT"/>
    <property type="match status" value="1"/>
</dbReference>